<reference evidence="1 2" key="1">
    <citation type="submission" date="2019-09" db="EMBL/GenBank/DDBJ databases">
        <title>Phylogeny of genus Pseudoclavibacter and closely related genus.</title>
        <authorList>
            <person name="Li Y."/>
        </authorList>
    </citation>
    <scope>NUCLEOTIDE SEQUENCE [LARGE SCALE GENOMIC DNA]</scope>
    <source>
        <strain evidence="1 2">DSM 23821</strain>
    </source>
</reference>
<gene>
    <name evidence="1" type="ORF">F8O01_11065</name>
</gene>
<accession>A0A7J5BR34</accession>
<dbReference type="EMBL" id="WBJZ01000013">
    <property type="protein sequence ID" value="KAB1655977.1"/>
    <property type="molecule type" value="Genomic_DNA"/>
</dbReference>
<sequence>MPESDARAVRSAFITNVEDSIRRREPVERTWGDIVWAWCDVDGAVVTAVAQLADMPFPLGIRLDCNWSMRPDEWEFQAWMLAEVIIEPHGTDVSVFRCSHGGIGWMGDLDGFEDAGELALTESRTDPDVPRPGARRIPLGR</sequence>
<dbReference type="AlphaFoldDB" id="A0A7J5BR34"/>
<proteinExistence type="predicted"/>
<comment type="caution">
    <text evidence="1">The sequence shown here is derived from an EMBL/GenBank/DDBJ whole genome shotgun (WGS) entry which is preliminary data.</text>
</comment>
<keyword evidence="2" id="KW-1185">Reference proteome</keyword>
<protein>
    <submittedName>
        <fullName evidence="1">Uncharacterized protein</fullName>
    </submittedName>
</protein>
<dbReference type="Proteomes" id="UP000467240">
    <property type="component" value="Unassembled WGS sequence"/>
</dbReference>
<organism evidence="1 2">
    <name type="scientific">Pseudoclavibacter chungangensis</name>
    <dbReference type="NCBI Taxonomy" id="587635"/>
    <lineage>
        <taxon>Bacteria</taxon>
        <taxon>Bacillati</taxon>
        <taxon>Actinomycetota</taxon>
        <taxon>Actinomycetes</taxon>
        <taxon>Micrococcales</taxon>
        <taxon>Microbacteriaceae</taxon>
        <taxon>Pseudoclavibacter</taxon>
    </lineage>
</organism>
<name>A0A7J5BR34_9MICO</name>
<dbReference type="RefSeq" id="WP_158040925.1">
    <property type="nucleotide sequence ID" value="NZ_JACCFV010000001.1"/>
</dbReference>
<evidence type="ECO:0000313" key="1">
    <source>
        <dbReference type="EMBL" id="KAB1655977.1"/>
    </source>
</evidence>
<evidence type="ECO:0000313" key="2">
    <source>
        <dbReference type="Proteomes" id="UP000467240"/>
    </source>
</evidence>